<evidence type="ECO:0000259" key="1">
    <source>
        <dbReference type="Pfam" id="PF12770"/>
    </source>
</evidence>
<sequence>MSDVSKPVRRALDRDELLMMAIDADEAVGIVRQRETLALLAKDEKSLFSTALDHHLAVATSDEEWAARAQAWRYAGVIVRFCDLVGIPVEKPDRAKDFHARSLSALRDPDGGADDPALDLMLHTFNRYATARDLRLADDLEDAVAMAWVSEEDLHGTGAEPYLAHLMFEIAAVMIQAGQAGHVERVLGEFDGYWSDTRAAGYSTRYHFDFGVALALWEAGDAHAADRLDDALRRVREDHDEVPTSDRELQRLSVILAVAEHLAEHAVSPADHRRATELGHQALDIAEEVRGRWRVIARSRAPLAVVFHRVYGDIALLAAGLGGQRAAELGLRVALSAKQTGFAARIRSGRQLLSPKIEGIIQAIVDLEDREESDETRVRLEKRRFELAQAVSPMLADTVIPPPTDLTTVFDLIGTRHAVDFHELPDSLSDEPNLFRTLVRPGRRVTFERFVPDTFHRKFFQRARTHEDLAQLLDDVVEQRLAKEDPCRAGTAARPVADDLSEFDWLTLADSVLPAELRADLRTERSRPVELLISAHSWLCLVPWPALEVAEPTGGRVRLVERAVVTQTPVFTCLQHPRPAPVTGRALIRLVGRDEHGVDVRKERAAWKLDRKSTAGVPLSACDVIGAEPPVPWPGSFADASRSGDDWGFLHIAAHGEGRELEQRLEIPGDSLSFARALSLQWPGSVLMASCHVGQVINHASAEPLNLVMALLTGGARCVVAGMTSVDDRGTSEVAAKVVEKIRSGPVALDVALHEAQREASRGLERKWALLAAYVQ</sequence>
<dbReference type="RefSeq" id="WP_142709204.1">
    <property type="nucleotide sequence ID" value="NZ_VIRS01000042.1"/>
</dbReference>
<feature type="domain" description="CHAT" evidence="1">
    <location>
        <begin position="508"/>
        <end position="764"/>
    </location>
</feature>
<keyword evidence="3" id="KW-1185">Reference proteome</keyword>
<gene>
    <name evidence="2" type="ORF">FL583_35090</name>
</gene>
<organism evidence="2 3">
    <name type="scientific">Cryptosporangium phraense</name>
    <dbReference type="NCBI Taxonomy" id="2593070"/>
    <lineage>
        <taxon>Bacteria</taxon>
        <taxon>Bacillati</taxon>
        <taxon>Actinomycetota</taxon>
        <taxon>Actinomycetes</taxon>
        <taxon>Cryptosporangiales</taxon>
        <taxon>Cryptosporangiaceae</taxon>
        <taxon>Cryptosporangium</taxon>
    </lineage>
</organism>
<evidence type="ECO:0000313" key="2">
    <source>
        <dbReference type="EMBL" id="TQS40360.1"/>
    </source>
</evidence>
<evidence type="ECO:0000313" key="3">
    <source>
        <dbReference type="Proteomes" id="UP000317982"/>
    </source>
</evidence>
<dbReference type="EMBL" id="VIRS01000042">
    <property type="protein sequence ID" value="TQS40360.1"/>
    <property type="molecule type" value="Genomic_DNA"/>
</dbReference>
<dbReference type="OrthoDB" id="3313067at2"/>
<name>A0A545AGG1_9ACTN</name>
<dbReference type="InParanoid" id="A0A545AGG1"/>
<dbReference type="Pfam" id="PF12770">
    <property type="entry name" value="CHAT"/>
    <property type="match status" value="1"/>
</dbReference>
<dbReference type="InterPro" id="IPR024983">
    <property type="entry name" value="CHAT_dom"/>
</dbReference>
<dbReference type="Proteomes" id="UP000317982">
    <property type="component" value="Unassembled WGS sequence"/>
</dbReference>
<reference evidence="2 3" key="1">
    <citation type="submission" date="2019-07" db="EMBL/GenBank/DDBJ databases">
        <title>Cryptosporangium phraense sp. nov., isolated from plant litter.</title>
        <authorList>
            <person name="Suriyachadkun C."/>
        </authorList>
    </citation>
    <scope>NUCLEOTIDE SEQUENCE [LARGE SCALE GENOMIC DNA]</scope>
    <source>
        <strain evidence="2 3">A-T 5661</strain>
    </source>
</reference>
<accession>A0A545AGG1</accession>
<protein>
    <submittedName>
        <fullName evidence="2">CHAT domain-containing protein</fullName>
    </submittedName>
</protein>
<comment type="caution">
    <text evidence="2">The sequence shown here is derived from an EMBL/GenBank/DDBJ whole genome shotgun (WGS) entry which is preliminary data.</text>
</comment>
<proteinExistence type="predicted"/>
<dbReference type="AlphaFoldDB" id="A0A545AGG1"/>